<name>A0ABS7S507_9MICO</name>
<feature type="chain" id="PRO_5047409500" description="Lipoprotein" evidence="1">
    <location>
        <begin position="24"/>
        <end position="174"/>
    </location>
</feature>
<feature type="signal peptide" evidence="1">
    <location>
        <begin position="1"/>
        <end position="23"/>
    </location>
</feature>
<dbReference type="EMBL" id="JAGSHT010000002">
    <property type="protein sequence ID" value="MBZ2194860.1"/>
    <property type="molecule type" value="Genomic_DNA"/>
</dbReference>
<comment type="caution">
    <text evidence="2">The sequence shown here is derived from an EMBL/GenBank/DDBJ whole genome shotgun (WGS) entry which is preliminary data.</text>
</comment>
<proteinExistence type="predicted"/>
<dbReference type="PROSITE" id="PS51257">
    <property type="entry name" value="PROKAR_LIPOPROTEIN"/>
    <property type="match status" value="1"/>
</dbReference>
<evidence type="ECO:0000313" key="3">
    <source>
        <dbReference type="Proteomes" id="UP000826651"/>
    </source>
</evidence>
<organism evidence="2 3">
    <name type="scientific">Occultella gossypii</name>
    <dbReference type="NCBI Taxonomy" id="2800820"/>
    <lineage>
        <taxon>Bacteria</taxon>
        <taxon>Bacillati</taxon>
        <taxon>Actinomycetota</taxon>
        <taxon>Actinomycetes</taxon>
        <taxon>Micrococcales</taxon>
        <taxon>Ruaniaceae</taxon>
        <taxon>Occultella</taxon>
    </lineage>
</organism>
<keyword evidence="3" id="KW-1185">Reference proteome</keyword>
<evidence type="ECO:0000256" key="1">
    <source>
        <dbReference type="SAM" id="SignalP"/>
    </source>
</evidence>
<protein>
    <recommendedName>
        <fullName evidence="4">Lipoprotein</fullName>
    </recommendedName>
</protein>
<sequence>MRRFLSVVAATAALLLLTSACSAASGGGDDLAVGTSVEVSAGESATLAVTVTDVRAGTVEDLSTMGVDASSLAGRTPWFLTVTMGLTEGTIQDVDRDLMPSLAPDQWSGEVSNGADAQPLQVIGDYDCTVDGSANAGFTNDEPLVDCVALLTADSAELESVTLVDVGTWAVTAG</sequence>
<evidence type="ECO:0008006" key="4">
    <source>
        <dbReference type="Google" id="ProtNLM"/>
    </source>
</evidence>
<dbReference type="RefSeq" id="WP_223402181.1">
    <property type="nucleotide sequence ID" value="NZ_JAGSHT010000002.1"/>
</dbReference>
<evidence type="ECO:0000313" key="2">
    <source>
        <dbReference type="EMBL" id="MBZ2194860.1"/>
    </source>
</evidence>
<dbReference type="Proteomes" id="UP000826651">
    <property type="component" value="Unassembled WGS sequence"/>
</dbReference>
<reference evidence="2 3" key="1">
    <citation type="submission" date="2021-04" db="EMBL/GenBank/DDBJ databases">
        <title>Ruania sp. nov., isolated from sandy soil of mangrove forest.</title>
        <authorList>
            <person name="Ge X."/>
            <person name="Huang R."/>
            <person name="Liu W."/>
        </authorList>
    </citation>
    <scope>NUCLEOTIDE SEQUENCE [LARGE SCALE GENOMIC DNA]</scope>
    <source>
        <strain evidence="2 3">N2-46</strain>
    </source>
</reference>
<accession>A0ABS7S507</accession>
<keyword evidence="1" id="KW-0732">Signal</keyword>
<gene>
    <name evidence="2" type="ORF">KCQ71_01745</name>
</gene>